<accession>A0A0R1XK00</accession>
<dbReference type="PATRIC" id="fig|1423782.4.peg.1105"/>
<organism evidence="1 2">
    <name type="scientific">Limosilactobacillus panis DSM 6035</name>
    <dbReference type="NCBI Taxonomy" id="1423782"/>
    <lineage>
        <taxon>Bacteria</taxon>
        <taxon>Bacillati</taxon>
        <taxon>Bacillota</taxon>
        <taxon>Bacilli</taxon>
        <taxon>Lactobacillales</taxon>
        <taxon>Lactobacillaceae</taxon>
        <taxon>Limosilactobacillus</taxon>
    </lineage>
</organism>
<dbReference type="STRING" id="1423782.FD32_GL001055"/>
<keyword evidence="2" id="KW-1185">Reference proteome</keyword>
<dbReference type="EMBL" id="AZGM01000019">
    <property type="protein sequence ID" value="KRM29845.1"/>
    <property type="molecule type" value="Genomic_DNA"/>
</dbReference>
<dbReference type="Proteomes" id="UP000051412">
    <property type="component" value="Unassembled WGS sequence"/>
</dbReference>
<reference evidence="1 2" key="1">
    <citation type="journal article" date="2015" name="Genome Announc.">
        <title>Expanding the biotechnology potential of lactobacilli through comparative genomics of 213 strains and associated genera.</title>
        <authorList>
            <person name="Sun Z."/>
            <person name="Harris H.M."/>
            <person name="McCann A."/>
            <person name="Guo C."/>
            <person name="Argimon S."/>
            <person name="Zhang W."/>
            <person name="Yang X."/>
            <person name="Jeffery I.B."/>
            <person name="Cooney J.C."/>
            <person name="Kagawa T.F."/>
            <person name="Liu W."/>
            <person name="Song Y."/>
            <person name="Salvetti E."/>
            <person name="Wrobel A."/>
            <person name="Rasinkangas P."/>
            <person name="Parkhill J."/>
            <person name="Rea M.C."/>
            <person name="O'Sullivan O."/>
            <person name="Ritari J."/>
            <person name="Douillard F.P."/>
            <person name="Paul Ross R."/>
            <person name="Yang R."/>
            <person name="Briner A.E."/>
            <person name="Felis G.E."/>
            <person name="de Vos W.M."/>
            <person name="Barrangou R."/>
            <person name="Klaenhammer T.R."/>
            <person name="Caufield P.W."/>
            <person name="Cui Y."/>
            <person name="Zhang H."/>
            <person name="O'Toole P.W."/>
        </authorList>
    </citation>
    <scope>NUCLEOTIDE SEQUENCE [LARGE SCALE GENOMIC DNA]</scope>
    <source>
        <strain evidence="1 2">DSM 6035</strain>
    </source>
</reference>
<sequence>MTGKEPHMELKFQPKNASITMKVVSDAFPKGKQYTLNHLVNDVEPKVVETLNNAFGMLVDGKLTATEIHKTDAVYTEE</sequence>
<gene>
    <name evidence="1" type="ORF">FD32_GL001055</name>
</gene>
<dbReference type="AlphaFoldDB" id="A0A0R1XK00"/>
<evidence type="ECO:0000313" key="2">
    <source>
        <dbReference type="Proteomes" id="UP000051412"/>
    </source>
</evidence>
<evidence type="ECO:0000313" key="1">
    <source>
        <dbReference type="EMBL" id="KRM29845.1"/>
    </source>
</evidence>
<name>A0A0R1XK00_9LACO</name>
<comment type="caution">
    <text evidence="1">The sequence shown here is derived from an EMBL/GenBank/DDBJ whole genome shotgun (WGS) entry which is preliminary data.</text>
</comment>
<protein>
    <submittedName>
        <fullName evidence="1">Uncharacterized protein</fullName>
    </submittedName>
</protein>
<proteinExistence type="predicted"/>